<reference evidence="1" key="1">
    <citation type="submission" date="2015-12" db="EMBL/GenBank/DDBJ databases">
        <title>Update maize B73 reference genome by single molecule sequencing technologies.</title>
        <authorList>
            <consortium name="Maize Genome Sequencing Project"/>
            <person name="Ware D."/>
        </authorList>
    </citation>
    <scope>NUCLEOTIDE SEQUENCE</scope>
    <source>
        <tissue evidence="1">Seedling</tissue>
    </source>
</reference>
<dbReference type="EMBL" id="CM000784">
    <property type="protein sequence ID" value="AQK98695.1"/>
    <property type="molecule type" value="Genomic_DNA"/>
</dbReference>
<evidence type="ECO:0000313" key="1">
    <source>
        <dbReference type="EMBL" id="AQK98695.1"/>
    </source>
</evidence>
<dbReference type="AlphaFoldDB" id="K7V9Z7"/>
<name>K7V9Z7_MAIZE</name>
<accession>K7V9Z7</accession>
<dbReference type="ExpressionAtlas" id="K7V9Z7">
    <property type="expression patterns" value="baseline and differential"/>
</dbReference>
<sequence length="77" mass="8750">MDFDGAIGDQGELWEWQSQEYCMQKDSLAAPCSSLWAEASNNVGGDWSIFEEQTPIKHCTDFEFQFCDVGGEVLFSW</sequence>
<gene>
    <name evidence="1" type="ORF">ZEAMMB73_Zm00001d012043</name>
</gene>
<organism evidence="1">
    <name type="scientific">Zea mays</name>
    <name type="common">Maize</name>
    <dbReference type="NCBI Taxonomy" id="4577"/>
    <lineage>
        <taxon>Eukaryota</taxon>
        <taxon>Viridiplantae</taxon>
        <taxon>Streptophyta</taxon>
        <taxon>Embryophyta</taxon>
        <taxon>Tracheophyta</taxon>
        <taxon>Spermatophyta</taxon>
        <taxon>Magnoliopsida</taxon>
        <taxon>Liliopsida</taxon>
        <taxon>Poales</taxon>
        <taxon>Poaceae</taxon>
        <taxon>PACMAD clade</taxon>
        <taxon>Panicoideae</taxon>
        <taxon>Andropogonodae</taxon>
        <taxon>Andropogoneae</taxon>
        <taxon>Tripsacinae</taxon>
        <taxon>Zea</taxon>
    </lineage>
</organism>
<proteinExistence type="predicted"/>
<dbReference type="eggNOG" id="ENOG502QTT2">
    <property type="taxonomic scope" value="Eukaryota"/>
</dbReference>
<protein>
    <submittedName>
        <fullName evidence="1">Protein XRI1</fullName>
    </submittedName>
</protein>
<dbReference type="PaxDb" id="4577-GRMZM2G158544_P02"/>
<dbReference type="HOGENOM" id="CLU_2641756_0_0_1"/>